<feature type="compositionally biased region" description="Polar residues" evidence="2">
    <location>
        <begin position="368"/>
        <end position="391"/>
    </location>
</feature>
<dbReference type="InterPro" id="IPR012910">
    <property type="entry name" value="Plug_dom"/>
</dbReference>
<dbReference type="Proteomes" id="UP001464555">
    <property type="component" value="Unassembled WGS sequence"/>
</dbReference>
<keyword evidence="6" id="KW-1185">Reference proteome</keyword>
<keyword evidence="1" id="KW-0813">Transport</keyword>
<feature type="compositionally biased region" description="Basic and acidic residues" evidence="2">
    <location>
        <begin position="187"/>
        <end position="202"/>
    </location>
</feature>
<sequence length="476" mass="51906">MENQDKLYQQFREAAGEAETKGFDRMETLWGRVEDKLDAEKQRKAATWWKYTGMAAVLLMFITVGTFLYRNEGGPSVDPSGIPENNVTVIDRQKVKETFEPSKENTIREEIVQVDTNNSELKQKDTDSVYFIKGAHFTKAKDLSNPEYVFYAPKIKFIPGSTIAGETFQNNIIDPSITSRGFVTGDNAERKDSNSETSKEYLAKGSSSINRDGTITFNGIVTDSQGVPVPGVIVKVEGTNTVVQTDFDGKYSINAKEGEKLIASYVGMQNGSILAYQANTNRPIKLAENTSLESVTLEYRKAPGRPVASGAITSIAIDTTVVVNRGLLPSVNGTVAEIDEGKVKSREKTYNETPSQANGFAAKKTSKEQQSAPDDKSNAGSVQSSQGQVIVRGQSSSLPEGPLYVIDGVPVSSDVFKNLNSEDIVSITVLKDASVTALYGSRGASGVIIIKTKKGLTKREIRKLKREQKRAARKAP</sequence>
<feature type="region of interest" description="Disordered" evidence="2">
    <location>
        <begin position="345"/>
        <end position="391"/>
    </location>
</feature>
<dbReference type="InterPro" id="IPR039426">
    <property type="entry name" value="TonB-dep_rcpt-like"/>
</dbReference>
<dbReference type="NCBIfam" id="TIGR04057">
    <property type="entry name" value="SusC_RagA_signa"/>
    <property type="match status" value="1"/>
</dbReference>
<evidence type="ECO:0000313" key="6">
    <source>
        <dbReference type="Proteomes" id="UP001464555"/>
    </source>
</evidence>
<keyword evidence="1 3" id="KW-0812">Transmembrane</keyword>
<keyword evidence="1 3" id="KW-0472">Membrane</keyword>
<dbReference type="Pfam" id="PF07715">
    <property type="entry name" value="Plug"/>
    <property type="match status" value="1"/>
</dbReference>
<keyword evidence="1" id="KW-1134">Transmembrane beta strand</keyword>
<dbReference type="SUPFAM" id="SSF56935">
    <property type="entry name" value="Porins"/>
    <property type="match status" value="1"/>
</dbReference>
<evidence type="ECO:0000313" key="5">
    <source>
        <dbReference type="EMBL" id="MEL1246314.1"/>
    </source>
</evidence>
<protein>
    <submittedName>
        <fullName evidence="5">Carboxypeptidase-like regulatory domain-containing protein</fullName>
    </submittedName>
</protein>
<comment type="similarity">
    <text evidence="1">Belongs to the TonB-dependent receptor family.</text>
</comment>
<organism evidence="5 6">
    <name type="scientific">Flavobacterium arundinis</name>
    <dbReference type="NCBI Taxonomy" id="3139143"/>
    <lineage>
        <taxon>Bacteria</taxon>
        <taxon>Pseudomonadati</taxon>
        <taxon>Bacteroidota</taxon>
        <taxon>Flavobacteriia</taxon>
        <taxon>Flavobacteriales</taxon>
        <taxon>Flavobacteriaceae</taxon>
        <taxon>Flavobacterium</taxon>
    </lineage>
</organism>
<comment type="subcellular location">
    <subcellularLocation>
        <location evidence="1">Cell outer membrane</location>
        <topology evidence="1">Multi-pass membrane protein</topology>
    </subcellularLocation>
</comment>
<name>A0ABU9I1M1_9FLAO</name>
<keyword evidence="3" id="KW-1133">Transmembrane helix</keyword>
<dbReference type="InterPro" id="IPR037066">
    <property type="entry name" value="Plug_dom_sf"/>
</dbReference>
<dbReference type="InterPro" id="IPR023997">
    <property type="entry name" value="TonB-dep_OMP_SusC/RagA_CS"/>
</dbReference>
<proteinExistence type="inferred from homology"/>
<evidence type="ECO:0000259" key="4">
    <source>
        <dbReference type="Pfam" id="PF07715"/>
    </source>
</evidence>
<feature type="transmembrane region" description="Helical" evidence="3">
    <location>
        <begin position="51"/>
        <end position="69"/>
    </location>
</feature>
<gene>
    <name evidence="5" type="ORF">AAEO56_18720</name>
</gene>
<dbReference type="Gene3D" id="2.170.130.10">
    <property type="entry name" value="TonB-dependent receptor, plug domain"/>
    <property type="match status" value="1"/>
</dbReference>
<evidence type="ECO:0000256" key="3">
    <source>
        <dbReference type="SAM" id="Phobius"/>
    </source>
</evidence>
<reference evidence="5 6" key="1">
    <citation type="submission" date="2024-04" db="EMBL/GenBank/DDBJ databases">
        <title>Flavobacterium sp. DGU11 16S ribosomal RNA gene Genome sequencing and assembly.</title>
        <authorList>
            <person name="Park S."/>
        </authorList>
    </citation>
    <scope>NUCLEOTIDE SEQUENCE [LARGE SCALE GENOMIC DNA]</scope>
    <source>
        <strain evidence="5 6">DGU11</strain>
    </source>
</reference>
<dbReference type="RefSeq" id="WP_341698608.1">
    <property type="nucleotide sequence ID" value="NZ_JBBYHR010000013.1"/>
</dbReference>
<comment type="caution">
    <text evidence="5">The sequence shown here is derived from an EMBL/GenBank/DDBJ whole genome shotgun (WGS) entry which is preliminary data.</text>
</comment>
<feature type="region of interest" description="Disordered" evidence="2">
    <location>
        <begin position="183"/>
        <end position="205"/>
    </location>
</feature>
<evidence type="ECO:0000256" key="2">
    <source>
        <dbReference type="SAM" id="MobiDB-lite"/>
    </source>
</evidence>
<dbReference type="SUPFAM" id="SSF49464">
    <property type="entry name" value="Carboxypeptidase regulatory domain-like"/>
    <property type="match status" value="1"/>
</dbReference>
<dbReference type="InterPro" id="IPR008969">
    <property type="entry name" value="CarboxyPept-like_regulatory"/>
</dbReference>
<dbReference type="Pfam" id="PF13715">
    <property type="entry name" value="CarbopepD_reg_2"/>
    <property type="match status" value="1"/>
</dbReference>
<dbReference type="Gene3D" id="2.60.40.1120">
    <property type="entry name" value="Carboxypeptidase-like, regulatory domain"/>
    <property type="match status" value="1"/>
</dbReference>
<accession>A0ABU9I1M1</accession>
<dbReference type="EMBL" id="JBBYHR010000013">
    <property type="protein sequence ID" value="MEL1246314.1"/>
    <property type="molecule type" value="Genomic_DNA"/>
</dbReference>
<feature type="domain" description="TonB-dependent receptor plug" evidence="4">
    <location>
        <begin position="380"/>
        <end position="447"/>
    </location>
</feature>
<dbReference type="PROSITE" id="PS52016">
    <property type="entry name" value="TONB_DEPENDENT_REC_3"/>
    <property type="match status" value="1"/>
</dbReference>
<evidence type="ECO:0000256" key="1">
    <source>
        <dbReference type="PROSITE-ProRule" id="PRU01360"/>
    </source>
</evidence>
<keyword evidence="1" id="KW-0998">Cell outer membrane</keyword>